<evidence type="ECO:0000256" key="1">
    <source>
        <dbReference type="SAM" id="MobiDB-lite"/>
    </source>
</evidence>
<feature type="compositionally biased region" description="Basic and acidic residues" evidence="1">
    <location>
        <begin position="58"/>
        <end position="73"/>
    </location>
</feature>
<dbReference type="Proteomes" id="UP000077266">
    <property type="component" value="Unassembled WGS sequence"/>
</dbReference>
<keyword evidence="4" id="KW-1185">Reference proteome</keyword>
<organism evidence="3 4">
    <name type="scientific">Exidia glandulosa HHB12029</name>
    <dbReference type="NCBI Taxonomy" id="1314781"/>
    <lineage>
        <taxon>Eukaryota</taxon>
        <taxon>Fungi</taxon>
        <taxon>Dikarya</taxon>
        <taxon>Basidiomycota</taxon>
        <taxon>Agaricomycotina</taxon>
        <taxon>Agaricomycetes</taxon>
        <taxon>Auriculariales</taxon>
        <taxon>Exidiaceae</taxon>
        <taxon>Exidia</taxon>
    </lineage>
</organism>
<dbReference type="EMBL" id="KV426177">
    <property type="protein sequence ID" value="KZV85778.1"/>
    <property type="molecule type" value="Genomic_DNA"/>
</dbReference>
<dbReference type="AlphaFoldDB" id="A0A165E005"/>
<evidence type="ECO:0000256" key="2">
    <source>
        <dbReference type="SAM" id="SignalP"/>
    </source>
</evidence>
<dbReference type="InParanoid" id="A0A165E005"/>
<evidence type="ECO:0000313" key="3">
    <source>
        <dbReference type="EMBL" id="KZV85778.1"/>
    </source>
</evidence>
<name>A0A165E005_EXIGL</name>
<feature type="signal peptide" evidence="2">
    <location>
        <begin position="1"/>
        <end position="23"/>
    </location>
</feature>
<accession>A0A165E005</accession>
<protein>
    <recommendedName>
        <fullName evidence="5">Secreted protein</fullName>
    </recommendedName>
</protein>
<feature type="chain" id="PRO_5007856915" description="Secreted protein" evidence="2">
    <location>
        <begin position="24"/>
        <end position="189"/>
    </location>
</feature>
<evidence type="ECO:0008006" key="5">
    <source>
        <dbReference type="Google" id="ProtNLM"/>
    </source>
</evidence>
<proteinExistence type="predicted"/>
<evidence type="ECO:0000313" key="4">
    <source>
        <dbReference type="Proteomes" id="UP000077266"/>
    </source>
</evidence>
<feature type="region of interest" description="Disordered" evidence="1">
    <location>
        <begin position="51"/>
        <end position="73"/>
    </location>
</feature>
<reference evidence="3 4" key="1">
    <citation type="journal article" date="2016" name="Mol. Biol. Evol.">
        <title>Comparative Genomics of Early-Diverging Mushroom-Forming Fungi Provides Insights into the Origins of Lignocellulose Decay Capabilities.</title>
        <authorList>
            <person name="Nagy L.G."/>
            <person name="Riley R."/>
            <person name="Tritt A."/>
            <person name="Adam C."/>
            <person name="Daum C."/>
            <person name="Floudas D."/>
            <person name="Sun H."/>
            <person name="Yadav J.S."/>
            <person name="Pangilinan J."/>
            <person name="Larsson K.H."/>
            <person name="Matsuura K."/>
            <person name="Barry K."/>
            <person name="Labutti K."/>
            <person name="Kuo R."/>
            <person name="Ohm R.A."/>
            <person name="Bhattacharya S.S."/>
            <person name="Shirouzu T."/>
            <person name="Yoshinaga Y."/>
            <person name="Martin F.M."/>
            <person name="Grigoriev I.V."/>
            <person name="Hibbett D.S."/>
        </authorList>
    </citation>
    <scope>NUCLEOTIDE SEQUENCE [LARGE SCALE GENOMIC DNA]</scope>
    <source>
        <strain evidence="3 4">HHB12029</strain>
    </source>
</reference>
<sequence length="189" mass="21536">MLVVVAFVCSAALGTLLSGLLDADPEPEHLQHRRTRRSQESVMVCRFHPFYTDNPQRSQEHGFERPRGAHDGRENSKQLIWSNTVYIAYRVRATYTRRSNQSDCWRTCRGAPTARGKLFHRPHVHDVARTLNGALGARVALDRRRGGRRHVFRASVSPLRRVARRVVPERAHPTVFGSDAQVGWSSHEP</sequence>
<keyword evidence="2" id="KW-0732">Signal</keyword>
<gene>
    <name evidence="3" type="ORF">EXIGLDRAFT_237844</name>
</gene>